<dbReference type="InterPro" id="IPR000537">
    <property type="entry name" value="UbiA_prenyltransferase"/>
</dbReference>
<dbReference type="HAMAP" id="MF_01937">
    <property type="entry name" value="MenA_1"/>
    <property type="match status" value="1"/>
</dbReference>
<proteinExistence type="inferred from homology"/>
<evidence type="ECO:0000256" key="6">
    <source>
        <dbReference type="ARBA" id="ARBA00022989"/>
    </source>
</evidence>
<dbReference type="NCBIfam" id="TIGR00751">
    <property type="entry name" value="menA"/>
    <property type="match status" value="1"/>
</dbReference>
<feature type="transmembrane region" description="Helical" evidence="8">
    <location>
        <begin position="52"/>
        <end position="73"/>
    </location>
</feature>
<dbReference type="PANTHER" id="PTHR13929:SF0">
    <property type="entry name" value="UBIA PRENYLTRANSFERASE DOMAIN-CONTAINING PROTEIN 1"/>
    <property type="match status" value="1"/>
</dbReference>
<comment type="caution">
    <text evidence="10">The sequence shown here is derived from an EMBL/GenBank/DDBJ whole genome shotgun (WGS) entry which is preliminary data.</text>
</comment>
<comment type="function">
    <text evidence="8">Conversion of 1,4-dihydroxy-2-naphthoate (DHNA) to demethylmenaquinone (DMK).</text>
</comment>
<evidence type="ECO:0000256" key="9">
    <source>
        <dbReference type="NCBIfam" id="TIGR00751"/>
    </source>
</evidence>
<dbReference type="Gene3D" id="1.10.357.140">
    <property type="entry name" value="UbiA prenyltransferase"/>
    <property type="match status" value="1"/>
</dbReference>
<keyword evidence="7 8" id="KW-0472">Membrane</keyword>
<dbReference type="CDD" id="cd13962">
    <property type="entry name" value="PT_UbiA_UBIAD1"/>
    <property type="match status" value="1"/>
</dbReference>
<keyword evidence="11" id="KW-1185">Reference proteome</keyword>
<keyword evidence="2 8" id="KW-0474">Menaquinone biosynthesis</keyword>
<reference evidence="10 11" key="1">
    <citation type="submission" date="2019-10" db="EMBL/GenBank/DDBJ databases">
        <title>New genus of Silvanigrellaceae.</title>
        <authorList>
            <person name="Pitt A."/>
            <person name="Hahn M.W."/>
        </authorList>
    </citation>
    <scope>NUCLEOTIDE SEQUENCE [LARGE SCALE GENOMIC DNA]</scope>
    <source>
        <strain evidence="10 11">33A1-SZDP</strain>
    </source>
</reference>
<feature type="transmembrane region" description="Helical" evidence="8">
    <location>
        <begin position="120"/>
        <end position="141"/>
    </location>
</feature>
<keyword evidence="6 8" id="KW-1133">Transmembrane helix</keyword>
<dbReference type="GO" id="GO:0009234">
    <property type="term" value="P:menaquinone biosynthetic process"/>
    <property type="evidence" value="ECO:0007669"/>
    <property type="project" value="UniProtKB-UniRule"/>
</dbReference>
<dbReference type="GO" id="GO:0005886">
    <property type="term" value="C:plasma membrane"/>
    <property type="evidence" value="ECO:0007669"/>
    <property type="project" value="UniProtKB-SubCell"/>
</dbReference>
<comment type="subcellular location">
    <subcellularLocation>
        <location evidence="8">Cell membrane</location>
        <topology evidence="8">Multi-pass membrane protein</topology>
    </subcellularLocation>
    <subcellularLocation>
        <location evidence="1">Membrane</location>
        <topology evidence="1">Multi-pass membrane protein</topology>
    </subcellularLocation>
</comment>
<feature type="transmembrane region" description="Helical" evidence="8">
    <location>
        <begin position="249"/>
        <end position="270"/>
    </location>
</feature>
<evidence type="ECO:0000256" key="3">
    <source>
        <dbReference type="ARBA" id="ARBA00022475"/>
    </source>
</evidence>
<feature type="transmembrane region" description="Helical" evidence="8">
    <location>
        <begin position="223"/>
        <end position="243"/>
    </location>
</feature>
<feature type="transmembrane region" description="Helical" evidence="8">
    <location>
        <begin position="180"/>
        <end position="202"/>
    </location>
</feature>
<dbReference type="PANTHER" id="PTHR13929">
    <property type="entry name" value="1,4-DIHYDROXY-2-NAPHTHOATE OCTAPRENYLTRANSFERASE"/>
    <property type="match status" value="1"/>
</dbReference>
<dbReference type="GO" id="GO:0042371">
    <property type="term" value="P:vitamin K biosynthetic process"/>
    <property type="evidence" value="ECO:0007669"/>
    <property type="project" value="TreeGrafter"/>
</dbReference>
<evidence type="ECO:0000256" key="8">
    <source>
        <dbReference type="HAMAP-Rule" id="MF_01937"/>
    </source>
</evidence>
<evidence type="ECO:0000256" key="5">
    <source>
        <dbReference type="ARBA" id="ARBA00022692"/>
    </source>
</evidence>
<accession>A0A833N473</accession>
<dbReference type="PIRSF" id="PIRSF005355">
    <property type="entry name" value="UBIAD1"/>
    <property type="match status" value="1"/>
</dbReference>
<dbReference type="AlphaFoldDB" id="A0A833N473"/>
<feature type="transmembrane region" description="Helical" evidence="8">
    <location>
        <begin position="21"/>
        <end position="40"/>
    </location>
</feature>
<feature type="transmembrane region" description="Helical" evidence="8">
    <location>
        <begin position="153"/>
        <end position="174"/>
    </location>
</feature>
<gene>
    <name evidence="8" type="primary">menA</name>
    <name evidence="10" type="ORF">GCL57_08680</name>
</gene>
<evidence type="ECO:0000256" key="1">
    <source>
        <dbReference type="ARBA" id="ARBA00004141"/>
    </source>
</evidence>
<comment type="catalytic activity">
    <reaction evidence="8">
        <text>an all-trans-polyprenyl diphosphate + 1,4-dihydroxy-2-naphthoate + H(+) = a 2-demethylmenaquinol + CO2 + diphosphate</text>
        <dbReference type="Rhea" id="RHEA:26478"/>
        <dbReference type="Rhea" id="RHEA-COMP:9563"/>
        <dbReference type="Rhea" id="RHEA-COMP:9564"/>
        <dbReference type="ChEBI" id="CHEBI:11173"/>
        <dbReference type="ChEBI" id="CHEBI:15378"/>
        <dbReference type="ChEBI" id="CHEBI:16526"/>
        <dbReference type="ChEBI" id="CHEBI:33019"/>
        <dbReference type="ChEBI" id="CHEBI:55437"/>
        <dbReference type="ChEBI" id="CHEBI:58914"/>
        <dbReference type="EC" id="2.5.1.74"/>
    </reaction>
</comment>
<evidence type="ECO:0000256" key="2">
    <source>
        <dbReference type="ARBA" id="ARBA00022428"/>
    </source>
</evidence>
<dbReference type="Pfam" id="PF01040">
    <property type="entry name" value="UbiA"/>
    <property type="match status" value="1"/>
</dbReference>
<keyword evidence="5 8" id="KW-0812">Transmembrane</keyword>
<feature type="transmembrane region" description="Helical" evidence="8">
    <location>
        <begin position="94"/>
        <end position="114"/>
    </location>
</feature>
<sequence length="303" mass="33445">MSQEQSQAKINAFILAARPKTLAAAFVPILVSTAVAFSALQSSETKIKWNLTLFAILSSIFIQIGTNFINDAIDFKKGADSEKRIGPKRMTQSGLLTPKQVLFGGGFSFFIATLFGIPLILAGGIPILFIGIVSIICGYIYTGGPYPLAYKGLGEFFVILFFGIVAVLGVYYIQTGTVHFHPFIAGLQIGFLATVLISINNFRDYLEDKKVNKMTLAARFGKNFARVEIVLLFLSAFLLNIYWYIHGFLWTAFLPLLSLPLVIFVVRGLLKNEPSPLFNKYLGMSAAIQMLFGICMSIGFFIR</sequence>
<dbReference type="GO" id="GO:0046428">
    <property type="term" value="F:1,4-dihydroxy-2-naphthoate polyprenyltransferase activity"/>
    <property type="evidence" value="ECO:0007669"/>
    <property type="project" value="UniProtKB-UniRule"/>
</dbReference>
<dbReference type="Proteomes" id="UP000442694">
    <property type="component" value="Unassembled WGS sequence"/>
</dbReference>
<dbReference type="InterPro" id="IPR004657">
    <property type="entry name" value="MenA"/>
</dbReference>
<evidence type="ECO:0000313" key="10">
    <source>
        <dbReference type="EMBL" id="KAB8031099.1"/>
    </source>
</evidence>
<dbReference type="EMBL" id="WFLN01000006">
    <property type="protein sequence ID" value="KAB8031099.1"/>
    <property type="molecule type" value="Genomic_DNA"/>
</dbReference>
<evidence type="ECO:0000256" key="4">
    <source>
        <dbReference type="ARBA" id="ARBA00022679"/>
    </source>
</evidence>
<dbReference type="InterPro" id="IPR044878">
    <property type="entry name" value="UbiA_sf"/>
</dbReference>
<keyword evidence="4 8" id="KW-0808">Transferase</keyword>
<organism evidence="10 11">
    <name type="scientific">Fluviispira multicolorata</name>
    <dbReference type="NCBI Taxonomy" id="2654512"/>
    <lineage>
        <taxon>Bacteria</taxon>
        <taxon>Pseudomonadati</taxon>
        <taxon>Bdellovibrionota</taxon>
        <taxon>Oligoflexia</taxon>
        <taxon>Silvanigrellales</taxon>
        <taxon>Silvanigrellaceae</taxon>
        <taxon>Fluviispira</taxon>
    </lineage>
</organism>
<protein>
    <recommendedName>
        <fullName evidence="8 9">1,4-dihydroxy-2-naphthoate octaprenyltransferase</fullName>
        <shortName evidence="8">DHNA-octaprenyltransferase</shortName>
        <ecNumber evidence="8 9">2.5.1.74</ecNumber>
    </recommendedName>
</protein>
<feature type="transmembrane region" description="Helical" evidence="8">
    <location>
        <begin position="282"/>
        <end position="302"/>
    </location>
</feature>
<dbReference type="UniPathway" id="UPA00079">
    <property type="reaction ID" value="UER00168"/>
</dbReference>
<evidence type="ECO:0000313" key="11">
    <source>
        <dbReference type="Proteomes" id="UP000442694"/>
    </source>
</evidence>
<comment type="pathway">
    <text evidence="8">Quinol/quinone metabolism; menaquinone biosynthesis; menaquinol from 1,4-dihydroxy-2-naphthoate: step 1/2.</text>
</comment>
<name>A0A833N473_9BACT</name>
<dbReference type="EC" id="2.5.1.74" evidence="8 9"/>
<dbReference type="RefSeq" id="WP_152213024.1">
    <property type="nucleotide sequence ID" value="NZ_WFLN01000006.1"/>
</dbReference>
<keyword evidence="3 8" id="KW-1003">Cell membrane</keyword>
<dbReference type="InterPro" id="IPR026046">
    <property type="entry name" value="UBIAD1"/>
</dbReference>
<evidence type="ECO:0000256" key="7">
    <source>
        <dbReference type="ARBA" id="ARBA00023136"/>
    </source>
</evidence>
<comment type="similarity">
    <text evidence="8">Belongs to the MenA family. Type 1 subfamily.</text>
</comment>
<dbReference type="NCBIfam" id="NF004751">
    <property type="entry name" value="PRK06080.1-3"/>
    <property type="match status" value="1"/>
</dbReference>